<protein>
    <submittedName>
        <fullName evidence="2">Uncharacterized protein</fullName>
    </submittedName>
</protein>
<organism evidence="2 3">
    <name type="scientific">Ktedonosporobacter rubrisoli</name>
    <dbReference type="NCBI Taxonomy" id="2509675"/>
    <lineage>
        <taxon>Bacteria</taxon>
        <taxon>Bacillati</taxon>
        <taxon>Chloroflexota</taxon>
        <taxon>Ktedonobacteria</taxon>
        <taxon>Ktedonobacterales</taxon>
        <taxon>Ktedonosporobacteraceae</taxon>
        <taxon>Ktedonosporobacter</taxon>
    </lineage>
</organism>
<dbReference type="KEGG" id="kbs:EPA93_19075"/>
<dbReference type="RefSeq" id="WP_129889036.1">
    <property type="nucleotide sequence ID" value="NZ_CP035758.1"/>
</dbReference>
<name>A0A4P6JRP3_KTERU</name>
<dbReference type="AlphaFoldDB" id="A0A4P6JRP3"/>
<keyword evidence="1" id="KW-0812">Transmembrane</keyword>
<feature type="transmembrane region" description="Helical" evidence="1">
    <location>
        <begin position="60"/>
        <end position="84"/>
    </location>
</feature>
<proteinExistence type="predicted"/>
<reference evidence="2 3" key="1">
    <citation type="submission" date="2019-01" db="EMBL/GenBank/DDBJ databases">
        <title>Ktedonosporobacter rubrisoli SCAWS-G2.</title>
        <authorList>
            <person name="Huang Y."/>
            <person name="Yan B."/>
        </authorList>
    </citation>
    <scope>NUCLEOTIDE SEQUENCE [LARGE SCALE GENOMIC DNA]</scope>
    <source>
        <strain evidence="2 3">SCAWS-G2</strain>
    </source>
</reference>
<accession>A0A4P6JRP3</accession>
<sequence length="233" mass="26095">MNIPVTIGLPQLLLFLLGLIGLSLLISCVMELSRGHVEKYVSERGEHRYRRRRRLRWGRGLSGVVLALLALSLLWATFLVQTYLGLTSDIRVAQVRAAPLEGIPHLMSVELVLYDKDGHQVMDKTYPVQGDEWMLQGDIIKFPGWLNILGLHSGYKLTRLEGRFDDPNLESNAKHTVITLNGGDDNFFRTVQQQAWVSPVVEAAYGNAVFLAADSKSYDIFVSQTGLYAKPAK</sequence>
<dbReference type="EMBL" id="CP035758">
    <property type="protein sequence ID" value="QBD77983.1"/>
    <property type="molecule type" value="Genomic_DNA"/>
</dbReference>
<evidence type="ECO:0000313" key="3">
    <source>
        <dbReference type="Proteomes" id="UP000290365"/>
    </source>
</evidence>
<dbReference type="OrthoDB" id="155688at2"/>
<dbReference type="Proteomes" id="UP000290365">
    <property type="component" value="Chromosome"/>
</dbReference>
<keyword evidence="3" id="KW-1185">Reference proteome</keyword>
<evidence type="ECO:0000313" key="2">
    <source>
        <dbReference type="EMBL" id="QBD77983.1"/>
    </source>
</evidence>
<gene>
    <name evidence="2" type="ORF">EPA93_19075</name>
</gene>
<keyword evidence="1" id="KW-0472">Membrane</keyword>
<evidence type="ECO:0000256" key="1">
    <source>
        <dbReference type="SAM" id="Phobius"/>
    </source>
</evidence>
<feature type="transmembrane region" description="Helical" evidence="1">
    <location>
        <begin position="12"/>
        <end position="32"/>
    </location>
</feature>
<keyword evidence="1" id="KW-1133">Transmembrane helix</keyword>